<evidence type="ECO:0000256" key="1">
    <source>
        <dbReference type="ARBA" id="ARBA00004370"/>
    </source>
</evidence>
<keyword evidence="11" id="KW-0808">Transferase</keyword>
<dbReference type="Proteomes" id="UP001163823">
    <property type="component" value="Chromosome 5"/>
</dbReference>
<keyword evidence="3 8" id="KW-0812">Transmembrane</keyword>
<dbReference type="GO" id="GO:0016020">
    <property type="term" value="C:membrane"/>
    <property type="evidence" value="ECO:0007669"/>
    <property type="project" value="UniProtKB-SubCell"/>
</dbReference>
<dbReference type="EMBL" id="JARAOO010000005">
    <property type="protein sequence ID" value="KAJ7968176.1"/>
    <property type="molecule type" value="Genomic_DNA"/>
</dbReference>
<dbReference type="PANTHER" id="PTHR48007:SF43">
    <property type="entry name" value="POLLEN RECEPTOR-LIKE KINASE 4"/>
    <property type="match status" value="1"/>
</dbReference>
<dbReference type="Gene3D" id="3.30.200.20">
    <property type="entry name" value="Phosphorylase Kinase, domain 1"/>
    <property type="match status" value="1"/>
</dbReference>
<evidence type="ECO:0000256" key="6">
    <source>
        <dbReference type="ARBA" id="ARBA00023136"/>
    </source>
</evidence>
<keyword evidence="5 8" id="KW-1133">Transmembrane helix</keyword>
<keyword evidence="2" id="KW-0433">Leucine-rich repeat</keyword>
<gene>
    <name evidence="11" type="ORF">O6P43_012318</name>
</gene>
<dbReference type="Gene3D" id="1.10.510.10">
    <property type="entry name" value="Transferase(Phosphotransferase) domain 1"/>
    <property type="match status" value="1"/>
</dbReference>
<organism evidence="11 12">
    <name type="scientific">Quillaja saponaria</name>
    <name type="common">Soap bark tree</name>
    <dbReference type="NCBI Taxonomy" id="32244"/>
    <lineage>
        <taxon>Eukaryota</taxon>
        <taxon>Viridiplantae</taxon>
        <taxon>Streptophyta</taxon>
        <taxon>Embryophyta</taxon>
        <taxon>Tracheophyta</taxon>
        <taxon>Spermatophyta</taxon>
        <taxon>Magnoliopsida</taxon>
        <taxon>eudicotyledons</taxon>
        <taxon>Gunneridae</taxon>
        <taxon>Pentapetalae</taxon>
        <taxon>rosids</taxon>
        <taxon>fabids</taxon>
        <taxon>Fabales</taxon>
        <taxon>Quillajaceae</taxon>
        <taxon>Quillaja</taxon>
    </lineage>
</organism>
<keyword evidence="11" id="KW-0675">Receptor</keyword>
<keyword evidence="9" id="KW-0732">Signal</keyword>
<dbReference type="PROSITE" id="PS50011">
    <property type="entry name" value="PROTEIN_KINASE_DOM"/>
    <property type="match status" value="1"/>
</dbReference>
<dbReference type="InterPro" id="IPR001611">
    <property type="entry name" value="Leu-rich_rpt"/>
</dbReference>
<dbReference type="GO" id="GO:0005524">
    <property type="term" value="F:ATP binding"/>
    <property type="evidence" value="ECO:0007669"/>
    <property type="project" value="InterPro"/>
</dbReference>
<evidence type="ECO:0000259" key="10">
    <source>
        <dbReference type="PROSITE" id="PS50011"/>
    </source>
</evidence>
<dbReference type="SUPFAM" id="SSF52058">
    <property type="entry name" value="L domain-like"/>
    <property type="match status" value="1"/>
</dbReference>
<dbReference type="InterPro" id="IPR001245">
    <property type="entry name" value="Ser-Thr/Tyr_kinase_cat_dom"/>
</dbReference>
<dbReference type="SMART" id="SM00220">
    <property type="entry name" value="S_TKc"/>
    <property type="match status" value="1"/>
</dbReference>
<evidence type="ECO:0000313" key="12">
    <source>
        <dbReference type="Proteomes" id="UP001163823"/>
    </source>
</evidence>
<dbReference type="Pfam" id="PF00560">
    <property type="entry name" value="LRR_1"/>
    <property type="match status" value="1"/>
</dbReference>
<keyword evidence="6 8" id="KW-0472">Membrane</keyword>
<feature type="compositionally biased region" description="Polar residues" evidence="7">
    <location>
        <begin position="611"/>
        <end position="624"/>
    </location>
</feature>
<dbReference type="AlphaFoldDB" id="A0AAD7M375"/>
<evidence type="ECO:0000256" key="3">
    <source>
        <dbReference type="ARBA" id="ARBA00022692"/>
    </source>
</evidence>
<proteinExistence type="predicted"/>
<evidence type="ECO:0000313" key="11">
    <source>
        <dbReference type="EMBL" id="KAJ7968176.1"/>
    </source>
</evidence>
<comment type="subcellular location">
    <subcellularLocation>
        <location evidence="1">Membrane</location>
    </subcellularLocation>
</comment>
<accession>A0AAD7M375</accession>
<evidence type="ECO:0000256" key="8">
    <source>
        <dbReference type="SAM" id="Phobius"/>
    </source>
</evidence>
<dbReference type="SUPFAM" id="SSF56112">
    <property type="entry name" value="Protein kinase-like (PK-like)"/>
    <property type="match status" value="1"/>
</dbReference>
<dbReference type="PANTHER" id="PTHR48007">
    <property type="entry name" value="LEUCINE-RICH REPEAT RECEPTOR-LIKE PROTEIN KINASE PXC1"/>
    <property type="match status" value="1"/>
</dbReference>
<feature type="domain" description="Protein kinase" evidence="10">
    <location>
        <begin position="316"/>
        <end position="592"/>
    </location>
</feature>
<dbReference type="Gene3D" id="3.80.10.10">
    <property type="entry name" value="Ribonuclease Inhibitor"/>
    <property type="match status" value="2"/>
</dbReference>
<name>A0AAD7M375_QUISA</name>
<keyword evidence="11" id="KW-0418">Kinase</keyword>
<sequence>MACPLFHRHFLFAILAVLLFYNFARAQNDPSNQKDALDALKVIFNDPFLNGNWTGYPCNTTDPQWYGIQCVNGLVTGIRLEGMVLSGKINDNALLSFTELSIVSFKNNNIWGNLMNFSNNQKMKHIDLSGNMFYGSIPHSLVSLNVLETLLLQDNGLTSSIPEFKQSSLKEFNVSNNGLDGLIPQTPTLQAFGSDSYSGNPGLCGPPSQNLTCNSGTNSSTDIGKSPSVNRPRNLSTLFFIVSIVLLFAVILLSIFYCKKARKLKKIMKEQVPLKKNEEKDENIEAEEKRAMVGEERRDLIFLKAEVKFEMRDVLKASAESLGKGTFGGSYKAMLNDGNTIVVKRLKDLKPLTGEEFAKLLLLIADLKHPNLLPLLAYYNTKDEKLLLYKYAEKGNLFLRIHGERGGDRIPFRWGSRLSVARAVARALEYLHLNTKSHIIVPHGNLKSSNVLLEENDRILVSDYGLSSLIALPVAAQRMVVYKSPEYQYSRKVSKQSDVWSYGCLLLELLTGKVSAYTAPMGVTGVDISSWVNRAVREEWTAEIFDTEISVHRNASPGMLRLLQIAMRCCERSPEKRPEMTEVVREVENINIIQSEDEDDVSVSQDRSLTDESLSTSASGIIGE</sequence>
<evidence type="ECO:0000256" key="9">
    <source>
        <dbReference type="SAM" id="SignalP"/>
    </source>
</evidence>
<evidence type="ECO:0000256" key="2">
    <source>
        <dbReference type="ARBA" id="ARBA00022614"/>
    </source>
</evidence>
<dbReference type="InterPro" id="IPR046959">
    <property type="entry name" value="PRK1-6/SRF4-like"/>
</dbReference>
<protein>
    <submittedName>
        <fullName evidence="11">Receptor-like kinase</fullName>
    </submittedName>
</protein>
<evidence type="ECO:0000256" key="4">
    <source>
        <dbReference type="ARBA" id="ARBA00022737"/>
    </source>
</evidence>
<feature type="transmembrane region" description="Helical" evidence="8">
    <location>
        <begin position="238"/>
        <end position="258"/>
    </location>
</feature>
<feature type="signal peptide" evidence="9">
    <location>
        <begin position="1"/>
        <end position="26"/>
    </location>
</feature>
<reference evidence="11" key="1">
    <citation type="journal article" date="2023" name="Science">
        <title>Elucidation of the pathway for biosynthesis of saponin adjuvants from the soapbark tree.</title>
        <authorList>
            <person name="Reed J."/>
            <person name="Orme A."/>
            <person name="El-Demerdash A."/>
            <person name="Owen C."/>
            <person name="Martin L.B.B."/>
            <person name="Misra R.C."/>
            <person name="Kikuchi S."/>
            <person name="Rejzek M."/>
            <person name="Martin A.C."/>
            <person name="Harkess A."/>
            <person name="Leebens-Mack J."/>
            <person name="Louveau T."/>
            <person name="Stephenson M.J."/>
            <person name="Osbourn A."/>
        </authorList>
    </citation>
    <scope>NUCLEOTIDE SEQUENCE</scope>
    <source>
        <strain evidence="11">S10</strain>
    </source>
</reference>
<dbReference type="GO" id="GO:0004672">
    <property type="term" value="F:protein kinase activity"/>
    <property type="evidence" value="ECO:0007669"/>
    <property type="project" value="InterPro"/>
</dbReference>
<keyword evidence="4" id="KW-0677">Repeat</keyword>
<dbReference type="InterPro" id="IPR032675">
    <property type="entry name" value="LRR_dom_sf"/>
</dbReference>
<dbReference type="Pfam" id="PF07714">
    <property type="entry name" value="PK_Tyr_Ser-Thr"/>
    <property type="match status" value="1"/>
</dbReference>
<dbReference type="KEGG" id="qsa:O6P43_012318"/>
<evidence type="ECO:0000256" key="7">
    <source>
        <dbReference type="SAM" id="MobiDB-lite"/>
    </source>
</evidence>
<feature type="chain" id="PRO_5042197545" evidence="9">
    <location>
        <begin position="27"/>
        <end position="624"/>
    </location>
</feature>
<dbReference type="InterPro" id="IPR011009">
    <property type="entry name" value="Kinase-like_dom_sf"/>
</dbReference>
<dbReference type="InterPro" id="IPR000719">
    <property type="entry name" value="Prot_kinase_dom"/>
</dbReference>
<feature type="region of interest" description="Disordered" evidence="7">
    <location>
        <begin position="595"/>
        <end position="624"/>
    </location>
</feature>
<evidence type="ECO:0000256" key="5">
    <source>
        <dbReference type="ARBA" id="ARBA00022989"/>
    </source>
</evidence>
<comment type="caution">
    <text evidence="11">The sequence shown here is derived from an EMBL/GenBank/DDBJ whole genome shotgun (WGS) entry which is preliminary data.</text>
</comment>
<keyword evidence="12" id="KW-1185">Reference proteome</keyword>